<dbReference type="PATRIC" id="fig|178606.4.peg.968"/>
<accession>A0A094WA22</accession>
<comment type="caution">
    <text evidence="1">The sequence shown here is derived from an EMBL/GenBank/DDBJ whole genome shotgun (WGS) entry which is preliminary data.</text>
</comment>
<gene>
    <name evidence="1" type="ORF">LptCag_1156</name>
</gene>
<dbReference type="AlphaFoldDB" id="A0A094WA22"/>
<dbReference type="EMBL" id="JPGK01000003">
    <property type="protein sequence ID" value="KGA94393.1"/>
    <property type="molecule type" value="Genomic_DNA"/>
</dbReference>
<name>A0A094WA22_9BACT</name>
<sequence>MTLYPCLCHETRQQKTTMPILVVLPERISDIGEWAKLSDLSKK</sequence>
<reference evidence="1 2" key="1">
    <citation type="submission" date="2014-06" db="EMBL/GenBank/DDBJ databases">
        <title>Draft genome sequence of iron oxidizing acidophile Leptospirillum ferriphilum DSM14647.</title>
        <authorList>
            <person name="Cardenas J.P."/>
            <person name="Lazcano M."/>
            <person name="Ossandon F.J."/>
            <person name="Corbett M."/>
            <person name="Holmes D.S."/>
            <person name="Watkin E."/>
        </authorList>
    </citation>
    <scope>NUCLEOTIDE SEQUENCE [LARGE SCALE GENOMIC DNA]</scope>
    <source>
        <strain evidence="1 2">DSM 14647</strain>
    </source>
</reference>
<protein>
    <submittedName>
        <fullName evidence="1">Uncharacterized protein</fullName>
    </submittedName>
</protein>
<evidence type="ECO:0000313" key="2">
    <source>
        <dbReference type="Proteomes" id="UP000029452"/>
    </source>
</evidence>
<organism evidence="1 2">
    <name type="scientific">Leptospirillum ferriphilum</name>
    <dbReference type="NCBI Taxonomy" id="178606"/>
    <lineage>
        <taxon>Bacteria</taxon>
        <taxon>Pseudomonadati</taxon>
        <taxon>Nitrospirota</taxon>
        <taxon>Nitrospiria</taxon>
        <taxon>Nitrospirales</taxon>
        <taxon>Nitrospiraceae</taxon>
        <taxon>Leptospirillum</taxon>
    </lineage>
</organism>
<evidence type="ECO:0000313" key="1">
    <source>
        <dbReference type="EMBL" id="KGA94393.1"/>
    </source>
</evidence>
<dbReference type="Proteomes" id="UP000029452">
    <property type="component" value="Unassembled WGS sequence"/>
</dbReference>
<proteinExistence type="predicted"/>